<keyword evidence="3" id="KW-1185">Reference proteome</keyword>
<protein>
    <submittedName>
        <fullName evidence="2">Uncharacterized protein</fullName>
    </submittedName>
</protein>
<proteinExistence type="predicted"/>
<reference evidence="2" key="1">
    <citation type="submission" date="2021-03" db="EMBL/GenBank/DDBJ databases">
        <title>Ottowia sp. 27C isolated from the cloaca of a Giant Asian pond turtle (Heosemys grandis).</title>
        <authorList>
            <person name="Spergser J."/>
            <person name="Busse H.-J."/>
        </authorList>
    </citation>
    <scope>NUCLEOTIDE SEQUENCE</scope>
    <source>
        <strain evidence="2">27C</strain>
    </source>
</reference>
<feature type="signal peptide" evidence="1">
    <location>
        <begin position="1"/>
        <end position="22"/>
    </location>
</feature>
<dbReference type="Proteomes" id="UP000663903">
    <property type="component" value="Chromosome"/>
</dbReference>
<dbReference type="AlphaFoldDB" id="A0A975CGR0"/>
<evidence type="ECO:0000313" key="3">
    <source>
        <dbReference type="Proteomes" id="UP000663903"/>
    </source>
</evidence>
<evidence type="ECO:0000313" key="2">
    <source>
        <dbReference type="EMBL" id="QTD45486.1"/>
    </source>
</evidence>
<dbReference type="KEGG" id="otd:J1M35_00725"/>
<feature type="chain" id="PRO_5036776922" evidence="1">
    <location>
        <begin position="23"/>
        <end position="140"/>
    </location>
</feature>
<name>A0A975CGR0_9BURK</name>
<keyword evidence="1" id="KW-0732">Signal</keyword>
<evidence type="ECO:0000256" key="1">
    <source>
        <dbReference type="SAM" id="SignalP"/>
    </source>
</evidence>
<dbReference type="EMBL" id="CP071796">
    <property type="protein sequence ID" value="QTD45486.1"/>
    <property type="molecule type" value="Genomic_DNA"/>
</dbReference>
<gene>
    <name evidence="2" type="ORF">J1M35_00725</name>
</gene>
<sequence length="140" mass="14977">MKLLKTWALPLVLGVMPLAATAAPVTPAERDAIVASATQGAARELKLDATRLRLAPEQLKRQGDWAFLTAKLQNPAGQRFDYAGTSRHEAALAGGVSDLCAALLRREGAAWKLVDIAVGPTDVAWEGWPSAHRAPAELFR</sequence>
<accession>A0A975CGR0</accession>
<dbReference type="RefSeq" id="WP_208009234.1">
    <property type="nucleotide sequence ID" value="NZ_CP071796.1"/>
</dbReference>
<organism evidence="2 3">
    <name type="scientific">Ottowia testudinis</name>
    <dbReference type="NCBI Taxonomy" id="2816950"/>
    <lineage>
        <taxon>Bacteria</taxon>
        <taxon>Pseudomonadati</taxon>
        <taxon>Pseudomonadota</taxon>
        <taxon>Betaproteobacteria</taxon>
        <taxon>Burkholderiales</taxon>
        <taxon>Comamonadaceae</taxon>
        <taxon>Ottowia</taxon>
    </lineage>
</organism>